<feature type="compositionally biased region" description="Low complexity" evidence="1">
    <location>
        <begin position="58"/>
        <end position="69"/>
    </location>
</feature>
<reference evidence="2 3" key="1">
    <citation type="submission" date="2024-01" db="EMBL/GenBank/DDBJ databases">
        <title>Genome assemblies of Stephania.</title>
        <authorList>
            <person name="Yang L."/>
        </authorList>
    </citation>
    <scope>NUCLEOTIDE SEQUENCE [LARGE SCALE GENOMIC DNA]</scope>
    <source>
        <strain evidence="2">JXDWG</strain>
        <tissue evidence="2">Leaf</tissue>
    </source>
</reference>
<organism evidence="2 3">
    <name type="scientific">Stephania cephalantha</name>
    <dbReference type="NCBI Taxonomy" id="152367"/>
    <lineage>
        <taxon>Eukaryota</taxon>
        <taxon>Viridiplantae</taxon>
        <taxon>Streptophyta</taxon>
        <taxon>Embryophyta</taxon>
        <taxon>Tracheophyta</taxon>
        <taxon>Spermatophyta</taxon>
        <taxon>Magnoliopsida</taxon>
        <taxon>Ranunculales</taxon>
        <taxon>Menispermaceae</taxon>
        <taxon>Menispermoideae</taxon>
        <taxon>Cissampelideae</taxon>
        <taxon>Stephania</taxon>
    </lineage>
</organism>
<protein>
    <submittedName>
        <fullName evidence="2">Uncharacterized protein</fullName>
    </submittedName>
</protein>
<name>A0AAP0KUK3_9MAGN</name>
<comment type="caution">
    <text evidence="2">The sequence shown here is derived from an EMBL/GenBank/DDBJ whole genome shotgun (WGS) entry which is preliminary data.</text>
</comment>
<feature type="compositionally biased region" description="Pro residues" evidence="1">
    <location>
        <begin position="32"/>
        <end position="57"/>
    </location>
</feature>
<evidence type="ECO:0000313" key="2">
    <source>
        <dbReference type="EMBL" id="KAK9158866.1"/>
    </source>
</evidence>
<dbReference type="Proteomes" id="UP001419268">
    <property type="component" value="Unassembled WGS sequence"/>
</dbReference>
<feature type="region of interest" description="Disordered" evidence="1">
    <location>
        <begin position="1"/>
        <end position="94"/>
    </location>
</feature>
<evidence type="ECO:0000256" key="1">
    <source>
        <dbReference type="SAM" id="MobiDB-lite"/>
    </source>
</evidence>
<feature type="compositionally biased region" description="Basic and acidic residues" evidence="1">
    <location>
        <begin position="1"/>
        <end position="12"/>
    </location>
</feature>
<keyword evidence="3" id="KW-1185">Reference proteome</keyword>
<dbReference type="EMBL" id="JBBNAG010000002">
    <property type="protein sequence ID" value="KAK9158866.1"/>
    <property type="molecule type" value="Genomic_DNA"/>
</dbReference>
<gene>
    <name evidence="2" type="ORF">Scep_005440</name>
</gene>
<accession>A0AAP0KUK3</accession>
<dbReference type="AlphaFoldDB" id="A0AAP0KUK3"/>
<evidence type="ECO:0000313" key="3">
    <source>
        <dbReference type="Proteomes" id="UP001419268"/>
    </source>
</evidence>
<sequence>MRLWRDFNEGEKKKGRRKVSFEERQRRNPGGAPRPPPRQRPDAPPDPPPTPSTPSTPPSSSASAAASSPTTPPGAPTSAEIQDPAPEPNPRSADLRRELLSAASIIEVVYTDDSEETFFDEETVGAS</sequence>
<proteinExistence type="predicted"/>